<dbReference type="Proteomes" id="UP000192315">
    <property type="component" value="Unassembled WGS sequence"/>
</dbReference>
<comment type="caution">
    <text evidence="6">The sequence shown here is derived from an EMBL/GenBank/DDBJ whole genome shotgun (WGS) entry which is preliminary data.</text>
</comment>
<evidence type="ECO:0000256" key="3">
    <source>
        <dbReference type="ARBA" id="ARBA00022840"/>
    </source>
</evidence>
<dbReference type="Gene3D" id="3.30.470.20">
    <property type="entry name" value="ATP-grasp fold, B domain"/>
    <property type="match status" value="1"/>
</dbReference>
<gene>
    <name evidence="6" type="ORF">SAMN02745355_0793</name>
</gene>
<dbReference type="EMBL" id="FWYE01000002">
    <property type="protein sequence ID" value="SMD30877.1"/>
    <property type="molecule type" value="Genomic_DNA"/>
</dbReference>
<evidence type="ECO:0000256" key="2">
    <source>
        <dbReference type="ARBA" id="ARBA00022741"/>
    </source>
</evidence>
<dbReference type="InterPro" id="IPR016185">
    <property type="entry name" value="PreATP-grasp_dom_sf"/>
</dbReference>
<evidence type="ECO:0000313" key="7">
    <source>
        <dbReference type="Proteomes" id="UP000192315"/>
    </source>
</evidence>
<dbReference type="GO" id="GO:0046872">
    <property type="term" value="F:metal ion binding"/>
    <property type="evidence" value="ECO:0007669"/>
    <property type="project" value="UniProtKB-KW"/>
</dbReference>
<keyword evidence="7" id="KW-1185">Reference proteome</keyword>
<keyword evidence="1" id="KW-0479">Metal-binding</keyword>
<dbReference type="PANTHER" id="PTHR21621:SF2">
    <property type="entry name" value="COENZYME GAMMA-F420-2:ALPHA-L-GLUTAMATE LIGASE"/>
    <property type="match status" value="1"/>
</dbReference>
<dbReference type="AlphaFoldDB" id="A0A8G2FWQ3"/>
<reference evidence="6 7" key="1">
    <citation type="submission" date="2017-04" db="EMBL/GenBank/DDBJ databases">
        <authorList>
            <person name="Varghese N."/>
            <person name="Submissions S."/>
        </authorList>
    </citation>
    <scope>NUCLEOTIDE SEQUENCE [LARGE SCALE GENOMIC DNA]</scope>
    <source>
        <strain evidence="6 7">DSM 9789</strain>
    </source>
</reference>
<organism evidence="6 7">
    <name type="scientific">Picrophilus torridus (strain ATCC 700027 / DSM 9790 / JCM 10055 / NBRC 100828 / KAW 2/3)</name>
    <dbReference type="NCBI Taxonomy" id="1122961"/>
    <lineage>
        <taxon>Archaea</taxon>
        <taxon>Methanobacteriati</taxon>
        <taxon>Thermoplasmatota</taxon>
        <taxon>Thermoplasmata</taxon>
        <taxon>Thermoplasmatales</taxon>
        <taxon>Picrophilaceae</taxon>
        <taxon>Picrophilus</taxon>
    </lineage>
</organism>
<dbReference type="GO" id="GO:0016740">
    <property type="term" value="F:transferase activity"/>
    <property type="evidence" value="ECO:0007669"/>
    <property type="project" value="UniProtKB-KW"/>
</dbReference>
<dbReference type="InterPro" id="IPR013815">
    <property type="entry name" value="ATP_grasp_subdomain_1"/>
</dbReference>
<dbReference type="Gene3D" id="3.30.1490.20">
    <property type="entry name" value="ATP-grasp fold, A domain"/>
    <property type="match status" value="1"/>
</dbReference>
<name>A0A8G2FWQ3_PICTO</name>
<dbReference type="GO" id="GO:0043774">
    <property type="term" value="F:coenzyme F420-2 alpha-glutamyl ligase activity"/>
    <property type="evidence" value="ECO:0007669"/>
    <property type="project" value="TreeGrafter"/>
</dbReference>
<dbReference type="NCBIfam" id="TIGR00768">
    <property type="entry name" value="rimK_fam"/>
    <property type="match status" value="1"/>
</dbReference>
<dbReference type="InterPro" id="IPR004666">
    <property type="entry name" value="Rp_bS6_RimK/Lys_biosynth_LsyX"/>
</dbReference>
<accession>A0A8G2FWQ3</accession>
<evidence type="ECO:0000256" key="4">
    <source>
        <dbReference type="PROSITE-ProRule" id="PRU00409"/>
    </source>
</evidence>
<dbReference type="RefSeq" id="WP_084272738.1">
    <property type="nucleotide sequence ID" value="NZ_FWYE01000002.1"/>
</dbReference>
<dbReference type="Pfam" id="PF08443">
    <property type="entry name" value="RimK"/>
    <property type="match status" value="1"/>
</dbReference>
<keyword evidence="3 4" id="KW-0067">ATP-binding</keyword>
<dbReference type="SUPFAM" id="SSF56059">
    <property type="entry name" value="Glutathione synthetase ATP-binding domain-like"/>
    <property type="match status" value="1"/>
</dbReference>
<dbReference type="PANTHER" id="PTHR21621">
    <property type="entry name" value="RIBOSOMAL PROTEIN S6 MODIFICATION PROTEIN"/>
    <property type="match status" value="1"/>
</dbReference>
<evidence type="ECO:0000259" key="5">
    <source>
        <dbReference type="PROSITE" id="PS50975"/>
    </source>
</evidence>
<protein>
    <submittedName>
        <fullName evidence="6">L-2-aminoadipate N-acetyltransferase</fullName>
    </submittedName>
</protein>
<keyword evidence="6" id="KW-0808">Transferase</keyword>
<dbReference type="InterPro" id="IPR054562">
    <property type="entry name" value="LysX/ArgX_preATP_grasp"/>
</dbReference>
<dbReference type="GO" id="GO:0005524">
    <property type="term" value="F:ATP binding"/>
    <property type="evidence" value="ECO:0007669"/>
    <property type="project" value="UniProtKB-UniRule"/>
</dbReference>
<evidence type="ECO:0000313" key="6">
    <source>
        <dbReference type="EMBL" id="SMD30877.1"/>
    </source>
</evidence>
<dbReference type="PROSITE" id="PS50975">
    <property type="entry name" value="ATP_GRASP"/>
    <property type="match status" value="1"/>
</dbReference>
<evidence type="ECO:0000256" key="1">
    <source>
        <dbReference type="ARBA" id="ARBA00022723"/>
    </source>
</evidence>
<dbReference type="Gene3D" id="3.40.50.20">
    <property type="match status" value="1"/>
</dbReference>
<proteinExistence type="predicted"/>
<dbReference type="SUPFAM" id="SSF52440">
    <property type="entry name" value="PreATP-grasp domain"/>
    <property type="match status" value="1"/>
</dbReference>
<dbReference type="Pfam" id="PF22626">
    <property type="entry name" value="LysX_preATP_grasp"/>
    <property type="match status" value="1"/>
</dbReference>
<keyword evidence="2 4" id="KW-0547">Nucleotide-binding</keyword>
<sequence>MIHLAYDIPAWEEKEIIKELSNRNIDYDTINVNKNSFKIKSMEKNDLVMIRCISSTRSLYFSKIAETYGFFPVNNYNTINISSNKAITSMILEKNSIKTPETYISFSMDMAIETAEKLGYPVVIKPVSGSWGRMVSICRSRTELRDFLEYYENISNVFYIQKYVNRPARDIRAIVAGENIIAATYRYQGQSWKTNTHLGGRVERANLSEEQKEIIIKTASIFKDSILGIDAMEDENEITVHEINSRVEFKGAAQVHGRKIVTGIVDFIYRLARC</sequence>
<dbReference type="InterPro" id="IPR013651">
    <property type="entry name" value="ATP-grasp_RimK-type"/>
</dbReference>
<dbReference type="InterPro" id="IPR011761">
    <property type="entry name" value="ATP-grasp"/>
</dbReference>
<dbReference type="GO" id="GO:0005737">
    <property type="term" value="C:cytoplasm"/>
    <property type="evidence" value="ECO:0007669"/>
    <property type="project" value="TreeGrafter"/>
</dbReference>
<feature type="domain" description="ATP-grasp" evidence="5">
    <location>
        <begin position="89"/>
        <end position="269"/>
    </location>
</feature>